<keyword evidence="3" id="KW-0732">Signal</keyword>
<proteinExistence type="predicted"/>
<dbReference type="GeneID" id="117645111"/>
<feature type="region of interest" description="Disordered" evidence="1">
    <location>
        <begin position="479"/>
        <end position="516"/>
    </location>
</feature>
<organism evidence="6">
    <name type="scientific">Thrips palmi</name>
    <name type="common">Melon thrips</name>
    <dbReference type="NCBI Taxonomy" id="161013"/>
    <lineage>
        <taxon>Eukaryota</taxon>
        <taxon>Metazoa</taxon>
        <taxon>Ecdysozoa</taxon>
        <taxon>Arthropoda</taxon>
        <taxon>Hexapoda</taxon>
        <taxon>Insecta</taxon>
        <taxon>Pterygota</taxon>
        <taxon>Neoptera</taxon>
        <taxon>Paraneoptera</taxon>
        <taxon>Thysanoptera</taxon>
        <taxon>Terebrantia</taxon>
        <taxon>Thripoidea</taxon>
        <taxon>Thripidae</taxon>
        <taxon>Thrips</taxon>
    </lineage>
</organism>
<feature type="signal peptide" evidence="3">
    <location>
        <begin position="1"/>
        <end position="16"/>
    </location>
</feature>
<dbReference type="Pfam" id="PF01757">
    <property type="entry name" value="Acyl_transf_3"/>
    <property type="match status" value="1"/>
</dbReference>
<dbReference type="RefSeq" id="XP_034240919.1">
    <property type="nucleotide sequence ID" value="XM_034385028.1"/>
</dbReference>
<protein>
    <submittedName>
        <fullName evidence="6">Nose resistant to fluoxetine protein 6-like</fullName>
    </submittedName>
</protein>
<dbReference type="PANTHER" id="PTHR11161:SF71">
    <property type="entry name" value="NOSE RESISTANT-TO-FLUOXETINE PROTEIN N-TERMINAL DOMAIN-CONTAINING PROTEIN"/>
    <property type="match status" value="1"/>
</dbReference>
<dbReference type="InParanoid" id="A0A6P8ZMN6"/>
<gene>
    <name evidence="6" type="primary">LOC117645111</name>
</gene>
<evidence type="ECO:0000259" key="4">
    <source>
        <dbReference type="Pfam" id="PF01757"/>
    </source>
</evidence>
<dbReference type="KEGG" id="tpal:117645111"/>
<evidence type="ECO:0000256" key="1">
    <source>
        <dbReference type="SAM" id="MobiDB-lite"/>
    </source>
</evidence>
<accession>A0A6P8ZMN6</accession>
<feature type="transmembrane region" description="Helical" evidence="2">
    <location>
        <begin position="369"/>
        <end position="390"/>
    </location>
</feature>
<feature type="transmembrane region" description="Helical" evidence="2">
    <location>
        <begin position="241"/>
        <end position="264"/>
    </location>
</feature>
<keyword evidence="2" id="KW-0472">Membrane</keyword>
<name>A0A6P8ZMN6_THRPL</name>
<keyword evidence="2" id="KW-0812">Transmembrane</keyword>
<feature type="transmembrane region" description="Helical" evidence="2">
    <location>
        <begin position="207"/>
        <end position="229"/>
    </location>
</feature>
<dbReference type="Proteomes" id="UP000515158">
    <property type="component" value="Unplaced"/>
</dbReference>
<evidence type="ECO:0000256" key="2">
    <source>
        <dbReference type="SAM" id="Phobius"/>
    </source>
</evidence>
<keyword evidence="2" id="KW-1133">Transmembrane helix</keyword>
<evidence type="ECO:0000256" key="3">
    <source>
        <dbReference type="SAM" id="SignalP"/>
    </source>
</evidence>
<keyword evidence="5" id="KW-1185">Reference proteome</keyword>
<feature type="transmembrane region" description="Helical" evidence="2">
    <location>
        <begin position="59"/>
        <end position="80"/>
    </location>
</feature>
<dbReference type="AlphaFoldDB" id="A0A6P8ZMN6"/>
<sequence length="516" mass="57096">MFPVLLLVASVRLAFRETDDFDPSSEKQGLLGKALDCFAAQNTWRALRRHQKSQIHCIQGLRTIIMLCVIIGHRITYLFGGPLLNANFVEAAYSRVDRMLLLNGTGLVSTFFVISGFLEARLLLRHYAEHRRFSVAFLLQQYVSRYFRLLPALAVVLAIQTQWMQYMGSGPVWGQVAGRVVRDCQQYWWTHLLFVNNYVGQGSTCMIQTWFAAALLQMFLLTPPLMWLVSRWTQRALWPGCLLLGLLLAASAVVLYATTVHLGLAPTYLSYPRMLLRQGFATNPTFVYQYVLAHTNALPYVVGLLAGTLLYLADLRAWRPSERVATRLWLGIPLGLLLLGGTIVSAFAFVRPSFEARPLLDAAYGPARLLGFSLPAAWIIFTSAMGYGGVFDSVLSWSPLVALGRLSFSAYLAHLTIIIVSVGSTRQPVYLSDYTVVSQGVADVVLSYVAGLALYFCVEAPMMNLQAIVFARLNSATASTTEKASRDEPARGKAPGEAQDADEVHEDAATRTSTST</sequence>
<evidence type="ECO:0000313" key="6">
    <source>
        <dbReference type="RefSeq" id="XP_034240919.1"/>
    </source>
</evidence>
<feature type="transmembrane region" description="Helical" evidence="2">
    <location>
        <begin position="436"/>
        <end position="458"/>
    </location>
</feature>
<reference evidence="6" key="1">
    <citation type="submission" date="2025-08" db="UniProtKB">
        <authorList>
            <consortium name="RefSeq"/>
        </authorList>
    </citation>
    <scope>IDENTIFICATION</scope>
    <source>
        <tissue evidence="6">Total insect</tissue>
    </source>
</reference>
<feature type="transmembrane region" description="Helical" evidence="2">
    <location>
        <begin position="402"/>
        <end position="424"/>
    </location>
</feature>
<dbReference type="PANTHER" id="PTHR11161">
    <property type="entry name" value="O-ACYLTRANSFERASE"/>
    <property type="match status" value="1"/>
</dbReference>
<dbReference type="GO" id="GO:0016747">
    <property type="term" value="F:acyltransferase activity, transferring groups other than amino-acyl groups"/>
    <property type="evidence" value="ECO:0007669"/>
    <property type="project" value="InterPro"/>
</dbReference>
<feature type="transmembrane region" description="Helical" evidence="2">
    <location>
        <begin position="100"/>
        <end position="124"/>
    </location>
</feature>
<feature type="transmembrane region" description="Helical" evidence="2">
    <location>
        <begin position="297"/>
        <end position="316"/>
    </location>
</feature>
<dbReference type="OrthoDB" id="10265389at2759"/>
<feature type="transmembrane region" description="Helical" evidence="2">
    <location>
        <begin position="328"/>
        <end position="349"/>
    </location>
</feature>
<dbReference type="InterPro" id="IPR002656">
    <property type="entry name" value="Acyl_transf_3_dom"/>
</dbReference>
<feature type="chain" id="PRO_5027828644" evidence="3">
    <location>
        <begin position="17"/>
        <end position="516"/>
    </location>
</feature>
<dbReference type="InterPro" id="IPR052728">
    <property type="entry name" value="O2_lipid_transport_reg"/>
</dbReference>
<evidence type="ECO:0000313" key="5">
    <source>
        <dbReference type="Proteomes" id="UP000515158"/>
    </source>
</evidence>
<feature type="transmembrane region" description="Helical" evidence="2">
    <location>
        <begin position="145"/>
        <end position="163"/>
    </location>
</feature>
<feature type="domain" description="Acyltransferase 3" evidence="4">
    <location>
        <begin position="56"/>
        <end position="421"/>
    </location>
</feature>